<protein>
    <submittedName>
        <fullName evidence="2">Transposase (IS4 family protein)</fullName>
    </submittedName>
</protein>
<gene>
    <name evidence="2" type="ORF">B1B_13107</name>
</gene>
<evidence type="ECO:0000259" key="1">
    <source>
        <dbReference type="Pfam" id="PF14104"/>
    </source>
</evidence>
<dbReference type="EMBL" id="AUZY01008622">
    <property type="protein sequence ID" value="EQD45303.1"/>
    <property type="molecule type" value="Genomic_DNA"/>
</dbReference>
<dbReference type="InterPro" id="IPR047654">
    <property type="entry name" value="IS1634_transpos"/>
</dbReference>
<dbReference type="Pfam" id="PF14104">
    <property type="entry name" value="DUF4277"/>
    <property type="match status" value="1"/>
</dbReference>
<comment type="caution">
    <text evidence="2">The sequence shown here is derived from an EMBL/GenBank/DDBJ whole genome shotgun (WGS) entry which is preliminary data.</text>
</comment>
<reference evidence="2" key="2">
    <citation type="journal article" date="2014" name="ISME J.">
        <title>Microbial stratification in low pH oxic and suboxic macroscopic growths along an acid mine drainage.</title>
        <authorList>
            <person name="Mendez-Garcia C."/>
            <person name="Mesa V."/>
            <person name="Sprenger R.R."/>
            <person name="Richter M."/>
            <person name="Diez M.S."/>
            <person name="Solano J."/>
            <person name="Bargiela R."/>
            <person name="Golyshina O.V."/>
            <person name="Manteca A."/>
            <person name="Ramos J.L."/>
            <person name="Gallego J.R."/>
            <person name="Llorente I."/>
            <person name="Martins Dos Santos V.A."/>
            <person name="Jensen O.N."/>
            <person name="Pelaez A.I."/>
            <person name="Sanchez J."/>
            <person name="Ferrer M."/>
        </authorList>
    </citation>
    <scope>NUCLEOTIDE SEQUENCE</scope>
</reference>
<name>T0ZKW2_9ZZZZ</name>
<evidence type="ECO:0000313" key="2">
    <source>
        <dbReference type="EMBL" id="EQD45303.1"/>
    </source>
</evidence>
<dbReference type="NCBIfam" id="NF033559">
    <property type="entry name" value="transpos_IS1634"/>
    <property type="match status" value="1"/>
</dbReference>
<reference evidence="2" key="1">
    <citation type="submission" date="2013-08" db="EMBL/GenBank/DDBJ databases">
        <authorList>
            <person name="Mendez C."/>
            <person name="Richter M."/>
            <person name="Ferrer M."/>
            <person name="Sanchez J."/>
        </authorList>
    </citation>
    <scope>NUCLEOTIDE SEQUENCE</scope>
</reference>
<sequence length="564" mass="64673">MPDRFRITSEKLGALPLVNHFLQRLHLPETLARFLPSTEAALAHSRVLGVLLRNLILDRGPIYGTEEWILPFAPHLLGLAPEEVRLLNDDRGGRALDALFDADRASLLTSVVVHVVKEFGLDLSEIHNDSTSVTFTGAYPEANGGLLRGKLTVALRRSAHNKEHRPDLKQLVWILTVTADGAVPIHYKVADGNTEDSTTHRETWDTLRVLTGRPGFLYVADCKLCTTGAMTYIHEQKGRFLTVLPETRKEEGVFRAWLQNHTPTWQEVPLTEEEKGTGETLAHWKTAEAPERSREGFRIVWVWSAEKERQDQATRAEVVRKAKRNLETLEKRLQNPRCKVRTREGVVEAAEKARGKVGTRWVDYEIREEEVPRFKQEKRGRPGKDTKYRRETKARWHVTGQERKEAIDFDAQSDGMFPLITNDETLTGAELLAKYKYQPHLEKRFEQFKTVYNVAPVNLKKITRIEGLLCLYFLALLVQALIERELRRGMEREKITSLPIYPEDRECEAPTTGRILKLFEEVQVHRAWQGDQLVHTEQPRLGTVQKEVQRLLGVRESAYRADNG</sequence>
<dbReference type="InterPro" id="IPR025457">
    <property type="entry name" value="DUF4277"/>
</dbReference>
<dbReference type="PANTHER" id="PTHR34614">
    <property type="match status" value="1"/>
</dbReference>
<accession>T0ZKW2</accession>
<feature type="domain" description="DUF4277" evidence="1">
    <location>
        <begin position="9"/>
        <end position="112"/>
    </location>
</feature>
<organism evidence="2">
    <name type="scientific">mine drainage metagenome</name>
    <dbReference type="NCBI Taxonomy" id="410659"/>
    <lineage>
        <taxon>unclassified sequences</taxon>
        <taxon>metagenomes</taxon>
        <taxon>ecological metagenomes</taxon>
    </lineage>
</organism>
<proteinExistence type="predicted"/>
<dbReference type="PANTHER" id="PTHR34614:SF2">
    <property type="entry name" value="TRANSPOSASE IS4-LIKE DOMAIN-CONTAINING PROTEIN"/>
    <property type="match status" value="1"/>
</dbReference>
<dbReference type="AlphaFoldDB" id="T0ZKW2"/>